<dbReference type="KEGG" id="tos:Theos_2221"/>
<dbReference type="Proteomes" id="UP000000211">
    <property type="component" value="Plasmid pTHEOS01"/>
</dbReference>
<dbReference type="PATRIC" id="fig|751945.3.peg.2160"/>
<accession>K7QYS4</accession>
<protein>
    <recommendedName>
        <fullName evidence="3">Dihydrodiol dehydrogenase</fullName>
    </recommendedName>
</protein>
<sequence>MIILTNEFTTVTIEKVRTGQGERVRITSPRTGYSIDLDPLELEALTWQSPETFSRLLATPFGPEEEGVEGRPLSDLILFGGEDA</sequence>
<reference evidence="1 2" key="1">
    <citation type="journal article" date="2013" name="Genome Announc.">
        <title>Whole Genome Sequencing of Thermus oshimai JL-2 and Thermus thermophilus JL-18, Incomplete Denitrifiers from the United States Great Basin.</title>
        <authorList>
            <person name="Murugapiran S.K."/>
            <person name="Huntemann M."/>
            <person name="Wei C.L."/>
            <person name="Han J."/>
            <person name="Detter J.C."/>
            <person name="Han C.S."/>
            <person name="Erkkila T.H."/>
            <person name="Teshima H."/>
            <person name="Chen A."/>
            <person name="Kyrpides N."/>
            <person name="Mavrommatis K."/>
            <person name="Markowitz V."/>
            <person name="Szeto E."/>
            <person name="Ivanova N."/>
            <person name="Pagani I."/>
            <person name="Lam J."/>
            <person name="McDonald A.I."/>
            <person name="Dodsworth J.A."/>
            <person name="Pati A."/>
            <person name="Goodwin L."/>
            <person name="Peters L."/>
            <person name="Pitluck S."/>
            <person name="Woyke T."/>
            <person name="Hedlund B.P."/>
        </authorList>
    </citation>
    <scope>NUCLEOTIDE SEQUENCE</scope>
    <source>
        <strain evidence="1 2">JL-2</strain>
        <plasmid evidence="1">pTHEOS01</plasmid>
    </source>
</reference>
<evidence type="ECO:0000313" key="1">
    <source>
        <dbReference type="EMBL" id="AFV77213.1"/>
    </source>
</evidence>
<geneLocation type="plasmid" evidence="1 2">
    <name>pTHEOS01</name>
</geneLocation>
<dbReference type="HOGENOM" id="CLU_171590_1_0_0"/>
<dbReference type="OrthoDB" id="5120343at2"/>
<dbReference type="RefSeq" id="WP_015065211.1">
    <property type="nucleotide sequence ID" value="NC_019387.1"/>
</dbReference>
<organism evidence="1 2">
    <name type="scientific">Thermus oshimai JL-2</name>
    <dbReference type="NCBI Taxonomy" id="751945"/>
    <lineage>
        <taxon>Bacteria</taxon>
        <taxon>Thermotogati</taxon>
        <taxon>Deinococcota</taxon>
        <taxon>Deinococci</taxon>
        <taxon>Thermales</taxon>
        <taxon>Thermaceae</taxon>
        <taxon>Thermus</taxon>
    </lineage>
</organism>
<evidence type="ECO:0008006" key="3">
    <source>
        <dbReference type="Google" id="ProtNLM"/>
    </source>
</evidence>
<dbReference type="EMBL" id="CP003250">
    <property type="protein sequence ID" value="AFV77213.1"/>
    <property type="molecule type" value="Genomic_DNA"/>
</dbReference>
<keyword evidence="2" id="KW-1185">Reference proteome</keyword>
<proteinExistence type="predicted"/>
<keyword evidence="1" id="KW-0614">Plasmid</keyword>
<evidence type="ECO:0000313" key="2">
    <source>
        <dbReference type="Proteomes" id="UP000000211"/>
    </source>
</evidence>
<dbReference type="AlphaFoldDB" id="K7QYS4"/>
<name>K7QYS4_THEOS</name>
<gene>
    <name evidence="1" type="ORF">Theos_2221</name>
</gene>